<sequence length="78" mass="9353">MDSYQELELVVDKMVEEFNRLRKENEQLWTQLETAQKKVEESELRIRELELRLESESRTISSLIKRVRGSLVEDSKKV</sequence>
<feature type="coiled-coil region" evidence="1">
    <location>
        <begin position="4"/>
        <end position="66"/>
    </location>
</feature>
<comment type="caution">
    <text evidence="2">The sequence shown here is derived from an EMBL/GenBank/DDBJ whole genome shotgun (WGS) entry which is preliminary data.</text>
</comment>
<proteinExistence type="predicted"/>
<dbReference type="AlphaFoldDB" id="A0A117M1P9"/>
<evidence type="ECO:0000256" key="1">
    <source>
        <dbReference type="SAM" id="Coils"/>
    </source>
</evidence>
<reference evidence="3" key="1">
    <citation type="journal article" date="2015" name="MBio">
        <title>Genome-Resolved Metagenomic Analysis Reveals Roles for Candidate Phyla and Other Microbial Community Members in Biogeochemical Transformations in Oil Reservoirs.</title>
        <authorList>
            <person name="Hu P."/>
            <person name="Tom L."/>
            <person name="Singh A."/>
            <person name="Thomas B.C."/>
            <person name="Baker B.J."/>
            <person name="Piceno Y.M."/>
            <person name="Andersen G.L."/>
            <person name="Banfield J.F."/>
        </authorList>
    </citation>
    <scope>NUCLEOTIDE SEQUENCE [LARGE SCALE GENOMIC DNA]</scope>
</reference>
<evidence type="ECO:0008006" key="4">
    <source>
        <dbReference type="Google" id="ProtNLM"/>
    </source>
</evidence>
<protein>
    <recommendedName>
        <fullName evidence="4">Cell division protein ZapB</fullName>
    </recommendedName>
</protein>
<dbReference type="Proteomes" id="UP000054092">
    <property type="component" value="Unassembled WGS sequence"/>
</dbReference>
<dbReference type="PATRIC" id="fig|1184387.3.peg.1809"/>
<gene>
    <name evidence="2" type="ORF">XD94_1347</name>
</gene>
<organism evidence="2 3">
    <name type="scientific">Mesotoga prima</name>
    <dbReference type="NCBI Taxonomy" id="1184387"/>
    <lineage>
        <taxon>Bacteria</taxon>
        <taxon>Thermotogati</taxon>
        <taxon>Thermotogota</taxon>
        <taxon>Thermotogae</taxon>
        <taxon>Kosmotogales</taxon>
        <taxon>Kosmotogaceae</taxon>
        <taxon>Mesotoga</taxon>
    </lineage>
</organism>
<evidence type="ECO:0000313" key="3">
    <source>
        <dbReference type="Proteomes" id="UP000054092"/>
    </source>
</evidence>
<evidence type="ECO:0000313" key="2">
    <source>
        <dbReference type="EMBL" id="KUK79557.1"/>
    </source>
</evidence>
<name>A0A117M1P9_9BACT</name>
<dbReference type="EMBL" id="LGGP01000254">
    <property type="protein sequence ID" value="KUK79557.1"/>
    <property type="molecule type" value="Genomic_DNA"/>
</dbReference>
<keyword evidence="1" id="KW-0175">Coiled coil</keyword>
<accession>A0A117M1P9</accession>